<feature type="non-terminal residue" evidence="2">
    <location>
        <position position="1"/>
    </location>
</feature>
<evidence type="ECO:0000256" key="1">
    <source>
        <dbReference type="SAM" id="MobiDB-lite"/>
    </source>
</evidence>
<comment type="caution">
    <text evidence="2">The sequence shown here is derived from an EMBL/GenBank/DDBJ whole genome shotgun (WGS) entry which is preliminary data.</text>
</comment>
<feature type="compositionally biased region" description="Polar residues" evidence="1">
    <location>
        <begin position="19"/>
        <end position="34"/>
    </location>
</feature>
<gene>
    <name evidence="2" type="ORF">HAX54_049406</name>
</gene>
<evidence type="ECO:0000313" key="2">
    <source>
        <dbReference type="EMBL" id="MCE3051303.1"/>
    </source>
</evidence>
<evidence type="ECO:0000313" key="3">
    <source>
        <dbReference type="Proteomes" id="UP000823775"/>
    </source>
</evidence>
<keyword evidence="3" id="KW-1185">Reference proteome</keyword>
<organism evidence="2 3">
    <name type="scientific">Datura stramonium</name>
    <name type="common">Jimsonweed</name>
    <name type="synonym">Common thornapple</name>
    <dbReference type="NCBI Taxonomy" id="4076"/>
    <lineage>
        <taxon>Eukaryota</taxon>
        <taxon>Viridiplantae</taxon>
        <taxon>Streptophyta</taxon>
        <taxon>Embryophyta</taxon>
        <taxon>Tracheophyta</taxon>
        <taxon>Spermatophyta</taxon>
        <taxon>Magnoliopsida</taxon>
        <taxon>eudicotyledons</taxon>
        <taxon>Gunneridae</taxon>
        <taxon>Pentapetalae</taxon>
        <taxon>asterids</taxon>
        <taxon>lamiids</taxon>
        <taxon>Solanales</taxon>
        <taxon>Solanaceae</taxon>
        <taxon>Solanoideae</taxon>
        <taxon>Datureae</taxon>
        <taxon>Datura</taxon>
    </lineage>
</organism>
<feature type="region of interest" description="Disordered" evidence="1">
    <location>
        <begin position="1"/>
        <end position="51"/>
    </location>
</feature>
<name>A0ABS8WPC4_DATST</name>
<dbReference type="EMBL" id="JACEIK010008364">
    <property type="protein sequence ID" value="MCE3051303.1"/>
    <property type="molecule type" value="Genomic_DNA"/>
</dbReference>
<dbReference type="Proteomes" id="UP000823775">
    <property type="component" value="Unassembled WGS sequence"/>
</dbReference>
<proteinExistence type="predicted"/>
<accession>A0ABS8WPC4</accession>
<reference evidence="2 3" key="1">
    <citation type="journal article" date="2021" name="BMC Genomics">
        <title>Datura genome reveals duplications of psychoactive alkaloid biosynthetic genes and high mutation rate following tissue culture.</title>
        <authorList>
            <person name="Rajewski A."/>
            <person name="Carter-House D."/>
            <person name="Stajich J."/>
            <person name="Litt A."/>
        </authorList>
    </citation>
    <scope>NUCLEOTIDE SEQUENCE [LARGE SCALE GENOMIC DNA]</scope>
    <source>
        <strain evidence="2">AR-01</strain>
    </source>
</reference>
<sequence length="51" mass="5567">YTIARTGVPGVLLAHQEAQRTPSVASPAKSNPRSSRNRSCKVQSQSKKEQM</sequence>
<protein>
    <submittedName>
        <fullName evidence="2">Uncharacterized protein</fullName>
    </submittedName>
</protein>